<keyword evidence="2 5" id="KW-0812">Transmembrane</keyword>
<feature type="transmembrane region" description="Helical" evidence="5">
    <location>
        <begin position="169"/>
        <end position="187"/>
    </location>
</feature>
<dbReference type="InterPro" id="IPR020846">
    <property type="entry name" value="MFS_dom"/>
</dbReference>
<dbReference type="GO" id="GO:0022857">
    <property type="term" value="F:transmembrane transporter activity"/>
    <property type="evidence" value="ECO:0007669"/>
    <property type="project" value="InterPro"/>
</dbReference>
<organism evidence="7 8">
    <name type="scientific">Brasilonema sennae CENA114</name>
    <dbReference type="NCBI Taxonomy" id="415709"/>
    <lineage>
        <taxon>Bacteria</taxon>
        <taxon>Bacillati</taxon>
        <taxon>Cyanobacteriota</taxon>
        <taxon>Cyanophyceae</taxon>
        <taxon>Nostocales</taxon>
        <taxon>Scytonemataceae</taxon>
        <taxon>Brasilonema</taxon>
        <taxon>Bromeliae group (in: Brasilonema)</taxon>
    </lineage>
</organism>
<feature type="domain" description="Major facilitator superfamily (MFS) profile" evidence="6">
    <location>
        <begin position="1"/>
        <end position="406"/>
    </location>
</feature>
<name>A0A856MHS3_9CYAN</name>
<feature type="transmembrane region" description="Helical" evidence="5">
    <location>
        <begin position="227"/>
        <end position="248"/>
    </location>
</feature>
<dbReference type="Proteomes" id="UP000503129">
    <property type="component" value="Chromosome"/>
</dbReference>
<evidence type="ECO:0000313" key="7">
    <source>
        <dbReference type="EMBL" id="QDL09181.1"/>
    </source>
</evidence>
<feature type="transmembrane region" description="Helical" evidence="5">
    <location>
        <begin position="316"/>
        <end position="342"/>
    </location>
</feature>
<evidence type="ECO:0000256" key="3">
    <source>
        <dbReference type="ARBA" id="ARBA00022989"/>
    </source>
</evidence>
<keyword evidence="3 5" id="KW-1133">Transmembrane helix</keyword>
<keyword evidence="4 5" id="KW-0472">Membrane</keyword>
<evidence type="ECO:0000256" key="2">
    <source>
        <dbReference type="ARBA" id="ARBA00022692"/>
    </source>
</evidence>
<evidence type="ECO:0000256" key="5">
    <source>
        <dbReference type="SAM" id="Phobius"/>
    </source>
</evidence>
<feature type="transmembrane region" description="Helical" evidence="5">
    <location>
        <begin position="260"/>
        <end position="281"/>
    </location>
</feature>
<dbReference type="RefSeq" id="WP_171976532.1">
    <property type="nucleotide sequence ID" value="NZ_CAWOXK010000001.1"/>
</dbReference>
<sequence>MDEKSREPSQKSLISLDFLNLFLSDVRDGVGPYLAIFLKASENWHPADIGIAMSASTVATVIAQTPAGGLVDRLRQKRMLIVAGATLVSIGCIVIALLPSFPVVIGGQILIGLAAAVFPPAIAAISLGLVGHNKFDRRVGRNEAFNHGGNVLAAVLAGVVGHFITRKGIFFLVAAMAGASAVAVSRIREKEIDHELARGAAAEDEDTPEKEGHQVSGFMQLFSDRRILLFCLAVILFHFANAAMLPLVGQRLSEGKATGATLYMSACMIVAQLVMIPSASLAGRLAHTARKPVFLLAFAVLPIRGVLYTLTDNPYFLVSVQILDGVAGGIFGVLSVLMVADLTKGTGRFNITQGALNTAIGIGAGLSNLIAGFVVEKAGYNTAFLGLAAIAAVATVIFWMLVPETKGSHKAQSLVSSES</sequence>
<proteinExistence type="predicted"/>
<dbReference type="PANTHER" id="PTHR23539">
    <property type="entry name" value="MFS TRANSPORTER"/>
    <property type="match status" value="1"/>
</dbReference>
<comment type="subcellular location">
    <subcellularLocation>
        <location evidence="1">Cell membrane</location>
        <topology evidence="1">Multi-pass membrane protein</topology>
    </subcellularLocation>
</comment>
<dbReference type="PROSITE" id="PS50850">
    <property type="entry name" value="MFS"/>
    <property type="match status" value="1"/>
</dbReference>
<dbReference type="AlphaFoldDB" id="A0A856MHS3"/>
<gene>
    <name evidence="7" type="ORF">DP114_15885</name>
</gene>
<feature type="transmembrane region" description="Helical" evidence="5">
    <location>
        <begin position="80"/>
        <end position="103"/>
    </location>
</feature>
<dbReference type="PANTHER" id="PTHR23539:SF1">
    <property type="entry name" value="MAJOR FACILITATOR SUPERFAMILY (MFS) PROFILE DOMAIN-CONTAINING PROTEIN"/>
    <property type="match status" value="1"/>
</dbReference>
<dbReference type="Pfam" id="PF07690">
    <property type="entry name" value="MFS_1"/>
    <property type="match status" value="1"/>
</dbReference>
<evidence type="ECO:0000259" key="6">
    <source>
        <dbReference type="PROSITE" id="PS50850"/>
    </source>
</evidence>
<dbReference type="Gene3D" id="1.20.1250.20">
    <property type="entry name" value="MFS general substrate transporter like domains"/>
    <property type="match status" value="2"/>
</dbReference>
<feature type="transmembrane region" description="Helical" evidence="5">
    <location>
        <begin position="293"/>
        <end position="310"/>
    </location>
</feature>
<feature type="transmembrane region" description="Helical" evidence="5">
    <location>
        <begin position="109"/>
        <end position="132"/>
    </location>
</feature>
<feature type="transmembrane region" description="Helical" evidence="5">
    <location>
        <begin position="380"/>
        <end position="402"/>
    </location>
</feature>
<evidence type="ECO:0000313" key="8">
    <source>
        <dbReference type="Proteomes" id="UP000503129"/>
    </source>
</evidence>
<dbReference type="EMBL" id="CP030118">
    <property type="protein sequence ID" value="QDL09181.1"/>
    <property type="molecule type" value="Genomic_DNA"/>
</dbReference>
<reference evidence="7 8" key="1">
    <citation type="submission" date="2018-06" db="EMBL/GenBank/DDBJ databases">
        <title>Comparative genomics of Brasilonema spp. strains.</title>
        <authorList>
            <person name="Alvarenga D.O."/>
            <person name="Fiore M.F."/>
            <person name="Varani A.M."/>
        </authorList>
    </citation>
    <scope>NUCLEOTIDE SEQUENCE [LARGE SCALE GENOMIC DNA]</scope>
    <source>
        <strain evidence="7 8">CENA114</strain>
    </source>
</reference>
<keyword evidence="8" id="KW-1185">Reference proteome</keyword>
<accession>A0A856MHS3</accession>
<feature type="transmembrane region" description="Helical" evidence="5">
    <location>
        <begin position="354"/>
        <end position="374"/>
    </location>
</feature>
<evidence type="ECO:0000256" key="4">
    <source>
        <dbReference type="ARBA" id="ARBA00023136"/>
    </source>
</evidence>
<dbReference type="GO" id="GO:0005886">
    <property type="term" value="C:plasma membrane"/>
    <property type="evidence" value="ECO:0007669"/>
    <property type="project" value="UniProtKB-SubCell"/>
</dbReference>
<dbReference type="SUPFAM" id="SSF103473">
    <property type="entry name" value="MFS general substrate transporter"/>
    <property type="match status" value="1"/>
</dbReference>
<dbReference type="KEGG" id="bsen:DP114_15885"/>
<feature type="transmembrane region" description="Helical" evidence="5">
    <location>
        <begin position="144"/>
        <end position="163"/>
    </location>
</feature>
<evidence type="ECO:0000256" key="1">
    <source>
        <dbReference type="ARBA" id="ARBA00004651"/>
    </source>
</evidence>
<protein>
    <submittedName>
        <fullName evidence="7">MFS transporter</fullName>
    </submittedName>
</protein>
<dbReference type="InterPro" id="IPR036259">
    <property type="entry name" value="MFS_trans_sf"/>
</dbReference>
<dbReference type="InterPro" id="IPR011701">
    <property type="entry name" value="MFS"/>
</dbReference>